<dbReference type="Gene3D" id="3.30.559.10">
    <property type="entry name" value="Chloramphenicol acetyltransferase-like domain"/>
    <property type="match status" value="2"/>
</dbReference>
<dbReference type="PANTHER" id="PTHR31642:SF294">
    <property type="entry name" value="ACETYLTRANSFERASE MATC1"/>
    <property type="match status" value="1"/>
</dbReference>
<dbReference type="Pfam" id="PF02458">
    <property type="entry name" value="Transferase"/>
    <property type="match status" value="1"/>
</dbReference>
<dbReference type="InterPro" id="IPR023213">
    <property type="entry name" value="CAT-like_dom_sf"/>
</dbReference>
<protein>
    <submittedName>
        <fullName evidence="2">Uncharacterized protein</fullName>
    </submittedName>
</protein>
<keyword evidence="3" id="KW-1185">Reference proteome</keyword>
<evidence type="ECO:0000313" key="3">
    <source>
        <dbReference type="Proteomes" id="UP000620124"/>
    </source>
</evidence>
<proteinExistence type="predicted"/>
<evidence type="ECO:0000256" key="1">
    <source>
        <dbReference type="SAM" id="MobiDB-lite"/>
    </source>
</evidence>
<dbReference type="GO" id="GO:0016747">
    <property type="term" value="F:acyltransferase activity, transferring groups other than amino-acyl groups"/>
    <property type="evidence" value="ECO:0007669"/>
    <property type="project" value="TreeGrafter"/>
</dbReference>
<dbReference type="EMBL" id="JACAZI010000002">
    <property type="protein sequence ID" value="KAF7369771.1"/>
    <property type="molecule type" value="Genomic_DNA"/>
</dbReference>
<name>A0A8H6Z4K9_9AGAR</name>
<reference evidence="2" key="1">
    <citation type="submission" date="2020-05" db="EMBL/GenBank/DDBJ databases">
        <title>Mycena genomes resolve the evolution of fungal bioluminescence.</title>
        <authorList>
            <person name="Tsai I.J."/>
        </authorList>
    </citation>
    <scope>NUCLEOTIDE SEQUENCE</scope>
    <source>
        <strain evidence="2">CCC161011</strain>
    </source>
</reference>
<feature type="compositionally biased region" description="Polar residues" evidence="1">
    <location>
        <begin position="1"/>
        <end position="13"/>
    </location>
</feature>
<dbReference type="OrthoDB" id="21502at2759"/>
<dbReference type="AlphaFoldDB" id="A0A8H6Z4K9"/>
<feature type="region of interest" description="Disordered" evidence="1">
    <location>
        <begin position="1"/>
        <end position="21"/>
    </location>
</feature>
<dbReference type="Proteomes" id="UP000620124">
    <property type="component" value="Unassembled WGS sequence"/>
</dbReference>
<comment type="caution">
    <text evidence="2">The sequence shown here is derived from an EMBL/GenBank/DDBJ whole genome shotgun (WGS) entry which is preliminary data.</text>
</comment>
<organism evidence="2 3">
    <name type="scientific">Mycena venus</name>
    <dbReference type="NCBI Taxonomy" id="2733690"/>
    <lineage>
        <taxon>Eukaryota</taxon>
        <taxon>Fungi</taxon>
        <taxon>Dikarya</taxon>
        <taxon>Basidiomycota</taxon>
        <taxon>Agaricomycotina</taxon>
        <taxon>Agaricomycetes</taxon>
        <taxon>Agaricomycetidae</taxon>
        <taxon>Agaricales</taxon>
        <taxon>Marasmiineae</taxon>
        <taxon>Mycenaceae</taxon>
        <taxon>Mycena</taxon>
    </lineage>
</organism>
<evidence type="ECO:0000313" key="2">
    <source>
        <dbReference type="EMBL" id="KAF7369771.1"/>
    </source>
</evidence>
<gene>
    <name evidence="2" type="ORF">MVEN_00309200</name>
</gene>
<accession>A0A8H6Z4K9</accession>
<sequence>MFSWLSSLFSTPKATPPPPGMRTIPCSAVDLSTARDLVLTTGLVINARLDPERLEETLSKLIQSKFPCAGGRVAFRNGVYEFQIPETFDAGTPPARFTVEDYPEAYNCAGRPEIPIALRGPEPSVMPAPDLKAFLRSNTCPKSLEDFLQPNVPLLHIHVAVFNDLTFLGVTAPHIAFDALGTGTLLDAWTRALSGDDIDTIQGMERDVEPFESFTPAPNVGSIKPQVKRGWFDFGPLSQLNFIVRFLLRIIADPKEVRCFVRVPKAFLHDVKQTIMDELKAQGSSEYVGSSDVLMAWWLKTVYSHRAPTDHTPIHLHIVTDVRGKPIFADDALLAHPYIHNAVMTIAVPPLPVSAFRTESIGALALRMRRAIVAYNADPAGVRADLSWLCSESNALKTVFPGPPGAEFSVQSSWRAAKFGELDFSGAEAGPGDRTEKGKARVVFVNPVISSSKPLPMRGSGGVLMEDEEVIWMDQHRGEKDWERIRRRGEILFA</sequence>
<dbReference type="InterPro" id="IPR050317">
    <property type="entry name" value="Plant_Fungal_Acyltransferase"/>
</dbReference>
<dbReference type="PANTHER" id="PTHR31642">
    <property type="entry name" value="TRICHOTHECENE 3-O-ACETYLTRANSFERASE"/>
    <property type="match status" value="1"/>
</dbReference>